<dbReference type="GO" id="GO:0006120">
    <property type="term" value="P:mitochondrial electron transport, NADH to ubiquinone"/>
    <property type="evidence" value="ECO:0007669"/>
    <property type="project" value="InterPro"/>
</dbReference>
<dbReference type="AlphaFoldDB" id="A0A0P4VJ48"/>
<evidence type="ECO:0000256" key="9">
    <source>
        <dbReference type="ARBA" id="ARBA00030608"/>
    </source>
</evidence>
<evidence type="ECO:0000256" key="7">
    <source>
        <dbReference type="ARBA" id="ARBA00023128"/>
    </source>
</evidence>
<accession>A0A0P4VJ48</accession>
<evidence type="ECO:0000256" key="11">
    <source>
        <dbReference type="SAM" id="Phobius"/>
    </source>
</evidence>
<keyword evidence="8 11" id="KW-0472">Membrane</keyword>
<dbReference type="GO" id="GO:0045271">
    <property type="term" value="C:respiratory chain complex I"/>
    <property type="evidence" value="ECO:0007669"/>
    <property type="project" value="InterPro"/>
</dbReference>
<dbReference type="InterPro" id="IPR039205">
    <property type="entry name" value="NDUFA11"/>
</dbReference>
<organism evidence="12">
    <name type="scientific">Rhodnius neglectus</name>
    <dbReference type="NCBI Taxonomy" id="72488"/>
    <lineage>
        <taxon>Eukaryota</taxon>
        <taxon>Metazoa</taxon>
        <taxon>Ecdysozoa</taxon>
        <taxon>Arthropoda</taxon>
        <taxon>Hexapoda</taxon>
        <taxon>Insecta</taxon>
        <taxon>Pterygota</taxon>
        <taxon>Neoptera</taxon>
        <taxon>Paraneoptera</taxon>
        <taxon>Hemiptera</taxon>
        <taxon>Heteroptera</taxon>
        <taxon>Panheteroptera</taxon>
        <taxon>Cimicomorpha</taxon>
        <taxon>Reduviidae</taxon>
        <taxon>Triatominae</taxon>
        <taxon>Rhodnius</taxon>
    </lineage>
</organism>
<name>A0A0P4VJ48_9HEMI</name>
<keyword evidence="4 11" id="KW-0812">Transmembrane</keyword>
<comment type="subcellular location">
    <subcellularLocation>
        <location evidence="1">Mitochondrion inner membrane</location>
        <topology evidence="1">Multi-pass membrane protein</topology>
        <orientation evidence="1">Matrix side</orientation>
    </subcellularLocation>
</comment>
<evidence type="ECO:0000256" key="4">
    <source>
        <dbReference type="ARBA" id="ARBA00022692"/>
    </source>
</evidence>
<sequence length="189" mass="21745">MSFEKSNVCERGYLRELLFPNRYHYYDTPEGQDCDKKLWNVLENCALYGLMGSTVDVIMYSHPKGYLPTLGRYAYITLPFMGMGASFVITTCMATNLRKKDDVWNYFLGGATVGAIFGAWRKSIKFGGYGSLAFGALFAIRKYCLENGIYNFTEPEYPKYTNDPRVWSLKRDYSIINDPGRTWKTSHNE</sequence>
<evidence type="ECO:0000256" key="3">
    <source>
        <dbReference type="ARBA" id="ARBA00018191"/>
    </source>
</evidence>
<keyword evidence="7" id="KW-0496">Mitochondrion</keyword>
<evidence type="ECO:0000313" key="12">
    <source>
        <dbReference type="EMBL" id="JAI54969.1"/>
    </source>
</evidence>
<dbReference type="GO" id="GO:0005743">
    <property type="term" value="C:mitochondrial inner membrane"/>
    <property type="evidence" value="ECO:0007669"/>
    <property type="project" value="UniProtKB-SubCell"/>
</dbReference>
<feature type="transmembrane region" description="Helical" evidence="11">
    <location>
        <begin position="103"/>
        <end position="120"/>
    </location>
</feature>
<evidence type="ECO:0000256" key="1">
    <source>
        <dbReference type="ARBA" id="ARBA00004292"/>
    </source>
</evidence>
<proteinExistence type="evidence at transcript level"/>
<feature type="transmembrane region" description="Helical" evidence="11">
    <location>
        <begin position="73"/>
        <end position="96"/>
    </location>
</feature>
<evidence type="ECO:0000256" key="2">
    <source>
        <dbReference type="ARBA" id="ARBA00008699"/>
    </source>
</evidence>
<evidence type="ECO:0000256" key="10">
    <source>
        <dbReference type="ARBA" id="ARBA00031497"/>
    </source>
</evidence>
<comment type="similarity">
    <text evidence="2">Belongs to the complex I NDUFA11 subunit family.</text>
</comment>
<evidence type="ECO:0000256" key="8">
    <source>
        <dbReference type="ARBA" id="ARBA00023136"/>
    </source>
</evidence>
<protein>
    <recommendedName>
        <fullName evidence="3">NADH dehydrogenase [ubiquinone] 1 alpha subcomplex subunit 11</fullName>
    </recommendedName>
    <alternativeName>
        <fullName evidence="9">Complex I-B14.7</fullName>
    </alternativeName>
    <alternativeName>
        <fullName evidence="10">NADH-ubiquinone oxidoreductase subunit B14.7</fullName>
    </alternativeName>
</protein>
<dbReference type="EMBL" id="GDKW01001626">
    <property type="protein sequence ID" value="JAI54969.1"/>
    <property type="molecule type" value="mRNA"/>
</dbReference>
<keyword evidence="5" id="KW-0999">Mitochondrion inner membrane</keyword>
<reference evidence="12" key="1">
    <citation type="journal article" date="2016" name="PLoS Negl. Trop. Dis.">
        <title>A Deep Insight into the Sialome of Rhodnius neglectus, a Vector of Chagas Disease.</title>
        <authorList>
            <person name="Santiago P.B."/>
            <person name="Assumpcao T.C."/>
            <person name="Araujo C.N."/>
            <person name="Bastos I.M."/>
            <person name="Neves D."/>
            <person name="Silva I.G."/>
            <person name="Charneau S."/>
            <person name="Queiroz R.M."/>
            <person name="Raiol T."/>
            <person name="Oliveira J.V."/>
            <person name="Sousa M.V."/>
            <person name="Calvo E."/>
            <person name="Ribeiro J.M."/>
            <person name="Santana J.M."/>
        </authorList>
    </citation>
    <scope>NUCLEOTIDE SEQUENCE</scope>
    <source>
        <tissue evidence="12">Salivary glands</tissue>
    </source>
</reference>
<keyword evidence="6 11" id="KW-1133">Transmembrane helix</keyword>
<dbReference type="PANTHER" id="PTHR21382">
    <property type="entry name" value="NADH-UBIQUINONE OXIDOREDUCTASE SUBUNIT"/>
    <property type="match status" value="1"/>
</dbReference>
<evidence type="ECO:0000256" key="6">
    <source>
        <dbReference type="ARBA" id="ARBA00022989"/>
    </source>
</evidence>
<evidence type="ECO:0000256" key="5">
    <source>
        <dbReference type="ARBA" id="ARBA00022792"/>
    </source>
</evidence>
<dbReference type="PANTHER" id="PTHR21382:SF1">
    <property type="entry name" value="NADH DEHYDROGENASE [UBIQUINONE] 1 ALPHA SUBCOMPLEX SUBUNIT 11"/>
    <property type="match status" value="1"/>
</dbReference>